<gene>
    <name evidence="1" type="ORF">B0H64DRAFT_203126</name>
</gene>
<proteinExistence type="predicted"/>
<dbReference type="EMBL" id="JAUEPN010000006">
    <property type="protein sequence ID" value="KAK3292914.1"/>
    <property type="molecule type" value="Genomic_DNA"/>
</dbReference>
<dbReference type="GeneID" id="87836242"/>
<accession>A0AAE0HAD4</accession>
<dbReference type="AlphaFoldDB" id="A0AAE0HAD4"/>
<comment type="caution">
    <text evidence="1">The sequence shown here is derived from an EMBL/GenBank/DDBJ whole genome shotgun (WGS) entry which is preliminary data.</text>
</comment>
<dbReference type="Proteomes" id="UP001278766">
    <property type="component" value="Unassembled WGS sequence"/>
</dbReference>
<protein>
    <submittedName>
        <fullName evidence="1">Uncharacterized protein</fullName>
    </submittedName>
</protein>
<reference evidence="1" key="1">
    <citation type="journal article" date="2023" name="Mol. Phylogenet. Evol.">
        <title>Genome-scale phylogeny and comparative genomics of the fungal order Sordariales.</title>
        <authorList>
            <person name="Hensen N."/>
            <person name="Bonometti L."/>
            <person name="Westerberg I."/>
            <person name="Brannstrom I.O."/>
            <person name="Guillou S."/>
            <person name="Cros-Aarteil S."/>
            <person name="Calhoun S."/>
            <person name="Haridas S."/>
            <person name="Kuo A."/>
            <person name="Mondo S."/>
            <person name="Pangilinan J."/>
            <person name="Riley R."/>
            <person name="LaButti K."/>
            <person name="Andreopoulos B."/>
            <person name="Lipzen A."/>
            <person name="Chen C."/>
            <person name="Yan M."/>
            <person name="Daum C."/>
            <person name="Ng V."/>
            <person name="Clum A."/>
            <person name="Steindorff A."/>
            <person name="Ohm R.A."/>
            <person name="Martin F."/>
            <person name="Silar P."/>
            <person name="Natvig D.O."/>
            <person name="Lalanne C."/>
            <person name="Gautier V."/>
            <person name="Ament-Velasquez S.L."/>
            <person name="Kruys A."/>
            <person name="Hutchinson M.I."/>
            <person name="Powell A.J."/>
            <person name="Barry K."/>
            <person name="Miller A.N."/>
            <person name="Grigoriev I.V."/>
            <person name="Debuchy R."/>
            <person name="Gladieux P."/>
            <person name="Hiltunen Thoren M."/>
            <person name="Johannesson H."/>
        </authorList>
    </citation>
    <scope>NUCLEOTIDE SEQUENCE</scope>
    <source>
        <strain evidence="1">CBS 168.71</strain>
    </source>
</reference>
<evidence type="ECO:0000313" key="1">
    <source>
        <dbReference type="EMBL" id="KAK3292914.1"/>
    </source>
</evidence>
<name>A0AAE0HAD4_9PEZI</name>
<dbReference type="RefSeq" id="XP_062656428.1">
    <property type="nucleotide sequence ID" value="XM_062799294.1"/>
</dbReference>
<sequence length="429" mass="48230">MTSRSARYNVLTSASAVGSLEYVMIAIDVLGFSQSRFPPALTDAATNGRLEVVSMLHKLGGETNPDVQTRAARALDPLIICAARVTERATIHYLLFKGATLIRHEEADFLWRSLWLGMDRRLLGDEWIFQEIEGILWHVLLHTEEVETTNPYLPRRCPRSPLDWITHGNVAQLWSFTDRSFLVHGGGVDAWNSDPSPLPRWIAWSAEEMNACLDDPEKTLAPFMTWSATGVVSKYVKAVDGNAKATQSSPDEEELPDVLCRRGLLLNRAAWSNRFPGALLTERRLSAEEMESPFLPHTLRVVADGRDGIPFENTSMFRQTIATDEGRRHMSTFPLVRALCNAFQLAGYRAEMDDDGDIWFDVDDGDPYYDAREYQPGPGEDDGAVANCPICQDPEKHGLGYILRRAEAGEKYVDEFRARRREKGEAGRL</sequence>
<organism evidence="1 2">
    <name type="scientific">Chaetomium fimeti</name>
    <dbReference type="NCBI Taxonomy" id="1854472"/>
    <lineage>
        <taxon>Eukaryota</taxon>
        <taxon>Fungi</taxon>
        <taxon>Dikarya</taxon>
        <taxon>Ascomycota</taxon>
        <taxon>Pezizomycotina</taxon>
        <taxon>Sordariomycetes</taxon>
        <taxon>Sordariomycetidae</taxon>
        <taxon>Sordariales</taxon>
        <taxon>Chaetomiaceae</taxon>
        <taxon>Chaetomium</taxon>
    </lineage>
</organism>
<reference evidence="1" key="2">
    <citation type="submission" date="2023-06" db="EMBL/GenBank/DDBJ databases">
        <authorList>
            <consortium name="Lawrence Berkeley National Laboratory"/>
            <person name="Haridas S."/>
            <person name="Hensen N."/>
            <person name="Bonometti L."/>
            <person name="Westerberg I."/>
            <person name="Brannstrom I.O."/>
            <person name="Guillou S."/>
            <person name="Cros-Aarteil S."/>
            <person name="Calhoun S."/>
            <person name="Kuo A."/>
            <person name="Mondo S."/>
            <person name="Pangilinan J."/>
            <person name="Riley R."/>
            <person name="Labutti K."/>
            <person name="Andreopoulos B."/>
            <person name="Lipzen A."/>
            <person name="Chen C."/>
            <person name="Yanf M."/>
            <person name="Daum C."/>
            <person name="Ng V."/>
            <person name="Clum A."/>
            <person name="Steindorff A."/>
            <person name="Ohm R."/>
            <person name="Martin F."/>
            <person name="Silar P."/>
            <person name="Natvig D."/>
            <person name="Lalanne C."/>
            <person name="Gautier V."/>
            <person name="Ament-Velasquez S.L."/>
            <person name="Kruys A."/>
            <person name="Hutchinson M.I."/>
            <person name="Powell A.J."/>
            <person name="Barry K."/>
            <person name="Miller A.N."/>
            <person name="Grigoriev I.V."/>
            <person name="Debuchy R."/>
            <person name="Gladieux P."/>
            <person name="Thoren M.H."/>
            <person name="Johannesson H."/>
        </authorList>
    </citation>
    <scope>NUCLEOTIDE SEQUENCE</scope>
    <source>
        <strain evidence="1">CBS 168.71</strain>
    </source>
</reference>
<evidence type="ECO:0000313" key="2">
    <source>
        <dbReference type="Proteomes" id="UP001278766"/>
    </source>
</evidence>
<keyword evidence="2" id="KW-1185">Reference proteome</keyword>